<evidence type="ECO:0000256" key="10">
    <source>
        <dbReference type="HAMAP-Rule" id="MF_00240"/>
    </source>
</evidence>
<evidence type="ECO:0000313" key="11">
    <source>
        <dbReference type="EMBL" id="NRT57970.1"/>
    </source>
</evidence>
<keyword evidence="12" id="KW-1185">Reference proteome</keyword>
<evidence type="ECO:0000256" key="6">
    <source>
        <dbReference type="ARBA" id="ARBA00022729"/>
    </source>
</evidence>
<gene>
    <name evidence="10" type="primary">lolA</name>
    <name evidence="11" type="ORF">HNQ01_003733</name>
</gene>
<feature type="chain" id="PRO_5044926983" description="Outer-membrane lipoprotein carrier protein" evidence="10">
    <location>
        <begin position="39"/>
        <end position="222"/>
    </location>
</feature>
<comment type="caution">
    <text evidence="11">The sequence shown here is derived from an EMBL/GenBank/DDBJ whole genome shotgun (WGS) entry which is preliminary data.</text>
</comment>
<dbReference type="Pfam" id="PF03548">
    <property type="entry name" value="LolA"/>
    <property type="match status" value="1"/>
</dbReference>
<comment type="similarity">
    <text evidence="2 10">Belongs to the LolA family.</text>
</comment>
<evidence type="ECO:0000256" key="4">
    <source>
        <dbReference type="ARBA" id="ARBA00014035"/>
    </source>
</evidence>
<sequence length="222" mass="24244" precursor="true">MKLLSPESFSALSRRLSRRHVLPVLALAAVAGALPARAADAVDTLRGFVQTVQSGRAAFTQVATSPDGAKKKTSSGEFEFQRPNRFRFDYAKPYEQQIVADGQKVWLFDVDLNQVTVRPFDQALGATPAALLAGGSLERDFTLSAEPDQGGLQWVAAQPKAKESQIRQLRVGFRGKDLAAIELTDALGQRSRLDFARFEANLKLPAERFRFSAPAGADVLQQ</sequence>
<dbReference type="PROSITE" id="PS51318">
    <property type="entry name" value="TAT"/>
    <property type="match status" value="1"/>
</dbReference>
<dbReference type="InterPro" id="IPR029046">
    <property type="entry name" value="LolA/LolB/LppX"/>
</dbReference>
<dbReference type="InterPro" id="IPR018323">
    <property type="entry name" value="OM_lipoprot_carrier_LolA_Pbac"/>
</dbReference>
<dbReference type="CDD" id="cd16325">
    <property type="entry name" value="LolA"/>
    <property type="match status" value="1"/>
</dbReference>
<evidence type="ECO:0000256" key="7">
    <source>
        <dbReference type="ARBA" id="ARBA00022764"/>
    </source>
</evidence>
<dbReference type="SUPFAM" id="SSF89392">
    <property type="entry name" value="Prokaryotic lipoproteins and lipoprotein localization factors"/>
    <property type="match status" value="1"/>
</dbReference>
<keyword evidence="6 10" id="KW-0732">Signal</keyword>
<proteinExistence type="inferred from homology"/>
<comment type="subcellular location">
    <subcellularLocation>
        <location evidence="1 10">Periplasm</location>
    </subcellularLocation>
</comment>
<evidence type="ECO:0000256" key="1">
    <source>
        <dbReference type="ARBA" id="ARBA00004418"/>
    </source>
</evidence>
<keyword evidence="11" id="KW-0449">Lipoprotein</keyword>
<comment type="subunit">
    <text evidence="3 10">Monomer.</text>
</comment>
<dbReference type="NCBIfam" id="TIGR00547">
    <property type="entry name" value="lolA"/>
    <property type="match status" value="1"/>
</dbReference>
<feature type="signal peptide" evidence="10">
    <location>
        <begin position="1"/>
        <end position="38"/>
    </location>
</feature>
<dbReference type="Proteomes" id="UP001516061">
    <property type="component" value="Unassembled WGS sequence"/>
</dbReference>
<protein>
    <recommendedName>
        <fullName evidence="4 10">Outer-membrane lipoprotein carrier protein</fullName>
    </recommendedName>
</protein>
<accession>A0ABX2G7G6</accession>
<dbReference type="HAMAP" id="MF_00240">
    <property type="entry name" value="LolA"/>
    <property type="match status" value="1"/>
</dbReference>
<keyword evidence="5 10" id="KW-0813">Transport</keyword>
<evidence type="ECO:0000256" key="2">
    <source>
        <dbReference type="ARBA" id="ARBA00007615"/>
    </source>
</evidence>
<organism evidence="11 12">
    <name type="scientific">Sphaerotilus uruguayifluvii</name>
    <dbReference type="NCBI Taxonomy" id="2735897"/>
    <lineage>
        <taxon>Bacteria</taxon>
        <taxon>Pseudomonadati</taxon>
        <taxon>Pseudomonadota</taxon>
        <taxon>Betaproteobacteria</taxon>
        <taxon>Burkholderiales</taxon>
        <taxon>Sphaerotilaceae</taxon>
        <taxon>Sphaerotilus</taxon>
    </lineage>
</organism>
<evidence type="ECO:0000256" key="8">
    <source>
        <dbReference type="ARBA" id="ARBA00022927"/>
    </source>
</evidence>
<dbReference type="PANTHER" id="PTHR35869:SF1">
    <property type="entry name" value="OUTER-MEMBRANE LIPOPROTEIN CARRIER PROTEIN"/>
    <property type="match status" value="1"/>
</dbReference>
<reference evidence="11 12" key="1">
    <citation type="submission" date="2020-05" db="EMBL/GenBank/DDBJ databases">
        <title>Genomic Encyclopedia of Type Strains, Phase IV (KMG-V): Genome sequencing to study the core and pangenomes of soil and plant-associated prokaryotes.</title>
        <authorList>
            <person name="Whitman W."/>
        </authorList>
    </citation>
    <scope>NUCLEOTIDE SEQUENCE [LARGE SCALE GENOMIC DNA]</scope>
    <source>
        <strain evidence="11 12">C29</strain>
    </source>
</reference>
<dbReference type="Gene3D" id="2.50.20.10">
    <property type="entry name" value="Lipoprotein localisation LolA/LolB/LppX"/>
    <property type="match status" value="1"/>
</dbReference>
<dbReference type="InterPro" id="IPR006311">
    <property type="entry name" value="TAT_signal"/>
</dbReference>
<evidence type="ECO:0000313" key="12">
    <source>
        <dbReference type="Proteomes" id="UP001516061"/>
    </source>
</evidence>
<dbReference type="EMBL" id="JABSNM010000021">
    <property type="protein sequence ID" value="NRT57970.1"/>
    <property type="molecule type" value="Genomic_DNA"/>
</dbReference>
<evidence type="ECO:0000256" key="3">
    <source>
        <dbReference type="ARBA" id="ARBA00011245"/>
    </source>
</evidence>
<name>A0ABX2G7G6_9BURK</name>
<evidence type="ECO:0000256" key="5">
    <source>
        <dbReference type="ARBA" id="ARBA00022448"/>
    </source>
</evidence>
<keyword evidence="8 10" id="KW-0653">Protein transport</keyword>
<dbReference type="PANTHER" id="PTHR35869">
    <property type="entry name" value="OUTER-MEMBRANE LIPOPROTEIN CARRIER PROTEIN"/>
    <property type="match status" value="1"/>
</dbReference>
<keyword evidence="7 10" id="KW-0574">Periplasm</keyword>
<evidence type="ECO:0000256" key="9">
    <source>
        <dbReference type="ARBA" id="ARBA00023186"/>
    </source>
</evidence>
<keyword evidence="9 10" id="KW-0143">Chaperone</keyword>
<dbReference type="InterPro" id="IPR004564">
    <property type="entry name" value="OM_lipoprot_carrier_LolA-like"/>
</dbReference>
<comment type="function">
    <text evidence="10">Participates in the translocation of lipoproteins from the inner membrane to the outer membrane. Only forms a complex with a lipoprotein if the residue after the N-terminal Cys is not an aspartate (The Asp acts as a targeting signal to indicate that the lipoprotein should stay in the inner membrane).</text>
</comment>